<gene>
    <name evidence="6" type="ORF">GCM10009547_21980</name>
</gene>
<evidence type="ECO:0000313" key="7">
    <source>
        <dbReference type="Proteomes" id="UP001500957"/>
    </source>
</evidence>
<dbReference type="EMBL" id="BAAAHE010000016">
    <property type="protein sequence ID" value="GAA0619161.1"/>
    <property type="molecule type" value="Genomic_DNA"/>
</dbReference>
<evidence type="ECO:0000313" key="6">
    <source>
        <dbReference type="EMBL" id="GAA0619161.1"/>
    </source>
</evidence>
<dbReference type="PROSITE" id="PS50931">
    <property type="entry name" value="HTH_LYSR"/>
    <property type="match status" value="1"/>
</dbReference>
<comment type="similarity">
    <text evidence="1">Belongs to the LysR transcriptional regulatory family.</text>
</comment>
<evidence type="ECO:0000256" key="2">
    <source>
        <dbReference type="ARBA" id="ARBA00023015"/>
    </source>
</evidence>
<dbReference type="SUPFAM" id="SSF53850">
    <property type="entry name" value="Periplasmic binding protein-like II"/>
    <property type="match status" value="1"/>
</dbReference>
<dbReference type="CDD" id="cd05466">
    <property type="entry name" value="PBP2_LTTR_substrate"/>
    <property type="match status" value="1"/>
</dbReference>
<reference evidence="7" key="1">
    <citation type="journal article" date="2019" name="Int. J. Syst. Evol. Microbiol.">
        <title>The Global Catalogue of Microorganisms (GCM) 10K type strain sequencing project: providing services to taxonomists for standard genome sequencing and annotation.</title>
        <authorList>
            <consortium name="The Broad Institute Genomics Platform"/>
            <consortium name="The Broad Institute Genome Sequencing Center for Infectious Disease"/>
            <person name="Wu L."/>
            <person name="Ma J."/>
        </authorList>
    </citation>
    <scope>NUCLEOTIDE SEQUENCE [LARGE SCALE GENOMIC DNA]</scope>
    <source>
        <strain evidence="7">JCM 10671</strain>
    </source>
</reference>
<dbReference type="Gene3D" id="3.40.190.290">
    <property type="match status" value="1"/>
</dbReference>
<dbReference type="InterPro" id="IPR036390">
    <property type="entry name" value="WH_DNA-bd_sf"/>
</dbReference>
<dbReference type="SUPFAM" id="SSF46785">
    <property type="entry name" value="Winged helix' DNA-binding domain"/>
    <property type="match status" value="1"/>
</dbReference>
<accession>A0ABP3S1Q8</accession>
<protein>
    <submittedName>
        <fullName evidence="6">LysR family transcriptional regulator</fullName>
    </submittedName>
</protein>
<dbReference type="InterPro" id="IPR050950">
    <property type="entry name" value="HTH-type_LysR_regulators"/>
</dbReference>
<sequence>MSGDILLRQLEYLVALHREQHFGRAAAACHVSQPALSAAVRKLEQQLGVQIVRRGQRYGGLTEEGGQVLGWAHRILAERDALLLDLDRLQHGLTATVRVGAIPTAVPILPAITVALTDRHPRARMRIEVLSSAEIVRGLAEFELDAGLTYLPEEPDAHTRVLPLYRERYLLLTPDSGPLADRETLSWADLAGVPMCALSTTMQNRRILDAALAEAGVRADVVVEADTVESLYAHLRTRRWSSVVAHPWAQSYGVPDGLRLIPIRPTPHTPAVGLVTGHQRPSTLAAAALHDAVLAADLGARLDQAG</sequence>
<dbReference type="PANTHER" id="PTHR30419:SF31">
    <property type="entry name" value="BLR3139 PROTEIN"/>
    <property type="match status" value="1"/>
</dbReference>
<comment type="caution">
    <text evidence="6">The sequence shown here is derived from an EMBL/GenBank/DDBJ whole genome shotgun (WGS) entry which is preliminary data.</text>
</comment>
<dbReference type="Proteomes" id="UP001500957">
    <property type="component" value="Unassembled WGS sequence"/>
</dbReference>
<dbReference type="Pfam" id="PF03466">
    <property type="entry name" value="LysR_substrate"/>
    <property type="match status" value="1"/>
</dbReference>
<organism evidence="6 7">
    <name type="scientific">Sporichthya brevicatena</name>
    <dbReference type="NCBI Taxonomy" id="171442"/>
    <lineage>
        <taxon>Bacteria</taxon>
        <taxon>Bacillati</taxon>
        <taxon>Actinomycetota</taxon>
        <taxon>Actinomycetes</taxon>
        <taxon>Sporichthyales</taxon>
        <taxon>Sporichthyaceae</taxon>
        <taxon>Sporichthya</taxon>
    </lineage>
</organism>
<dbReference type="InterPro" id="IPR036388">
    <property type="entry name" value="WH-like_DNA-bd_sf"/>
</dbReference>
<keyword evidence="7" id="KW-1185">Reference proteome</keyword>
<proteinExistence type="inferred from homology"/>
<keyword evidence="4" id="KW-0804">Transcription</keyword>
<evidence type="ECO:0000259" key="5">
    <source>
        <dbReference type="PROSITE" id="PS50931"/>
    </source>
</evidence>
<dbReference type="Gene3D" id="1.10.10.10">
    <property type="entry name" value="Winged helix-like DNA-binding domain superfamily/Winged helix DNA-binding domain"/>
    <property type="match status" value="1"/>
</dbReference>
<dbReference type="PANTHER" id="PTHR30419">
    <property type="entry name" value="HTH-TYPE TRANSCRIPTIONAL REGULATOR YBHD"/>
    <property type="match status" value="1"/>
</dbReference>
<dbReference type="Pfam" id="PF00126">
    <property type="entry name" value="HTH_1"/>
    <property type="match status" value="1"/>
</dbReference>
<name>A0ABP3S1Q8_9ACTN</name>
<dbReference type="PRINTS" id="PR00039">
    <property type="entry name" value="HTHLYSR"/>
</dbReference>
<dbReference type="InterPro" id="IPR000847">
    <property type="entry name" value="LysR_HTH_N"/>
</dbReference>
<evidence type="ECO:0000256" key="1">
    <source>
        <dbReference type="ARBA" id="ARBA00009437"/>
    </source>
</evidence>
<keyword evidence="2" id="KW-0805">Transcription regulation</keyword>
<dbReference type="InterPro" id="IPR005119">
    <property type="entry name" value="LysR_subst-bd"/>
</dbReference>
<dbReference type="RefSeq" id="WP_344604594.1">
    <property type="nucleotide sequence ID" value="NZ_BAAAHE010000016.1"/>
</dbReference>
<evidence type="ECO:0000256" key="3">
    <source>
        <dbReference type="ARBA" id="ARBA00023125"/>
    </source>
</evidence>
<keyword evidence="3" id="KW-0238">DNA-binding</keyword>
<feature type="domain" description="HTH lysR-type" evidence="5">
    <location>
        <begin position="5"/>
        <end position="62"/>
    </location>
</feature>
<evidence type="ECO:0000256" key="4">
    <source>
        <dbReference type="ARBA" id="ARBA00023163"/>
    </source>
</evidence>